<dbReference type="InterPro" id="IPR008969">
    <property type="entry name" value="CarboxyPept-like_regulatory"/>
</dbReference>
<evidence type="ECO:0000256" key="2">
    <source>
        <dbReference type="ARBA" id="ARBA00022448"/>
    </source>
</evidence>
<name>A0A1T4LXA0_PORCN</name>
<dbReference type="Gene3D" id="2.60.40.1120">
    <property type="entry name" value="Carboxypeptidase-like, regulatory domain"/>
    <property type="match status" value="1"/>
</dbReference>
<dbReference type="SUPFAM" id="SSF49464">
    <property type="entry name" value="Carboxypeptidase regulatory domain-like"/>
    <property type="match status" value="1"/>
</dbReference>
<dbReference type="Gene3D" id="2.170.130.10">
    <property type="entry name" value="TonB-dependent receptor, plug domain"/>
    <property type="match status" value="1"/>
</dbReference>
<feature type="chain" id="PRO_5012504501" evidence="8">
    <location>
        <begin position="24"/>
        <end position="918"/>
    </location>
</feature>
<keyword evidence="6" id="KW-0472">Membrane</keyword>
<comment type="subcellular location">
    <subcellularLocation>
        <location evidence="1">Cell outer membrane</location>
        <topology evidence="1">Multi-pass membrane protein</topology>
    </subcellularLocation>
</comment>
<dbReference type="Gene3D" id="2.40.170.20">
    <property type="entry name" value="TonB-dependent receptor, beta-barrel domain"/>
    <property type="match status" value="1"/>
</dbReference>
<dbReference type="Proteomes" id="UP000189956">
    <property type="component" value="Unassembled WGS sequence"/>
</dbReference>
<evidence type="ECO:0000256" key="7">
    <source>
        <dbReference type="ARBA" id="ARBA00023237"/>
    </source>
</evidence>
<dbReference type="Pfam" id="PF07715">
    <property type="entry name" value="Plug"/>
    <property type="match status" value="1"/>
</dbReference>
<keyword evidence="10" id="KW-0675">Receptor</keyword>
<dbReference type="SUPFAM" id="SSF56935">
    <property type="entry name" value="Porins"/>
    <property type="match status" value="1"/>
</dbReference>
<dbReference type="AlphaFoldDB" id="A0A1T4LXA0"/>
<feature type="domain" description="TonB-dependent receptor plug" evidence="9">
    <location>
        <begin position="134"/>
        <end position="252"/>
    </location>
</feature>
<dbReference type="PANTHER" id="PTHR30069:SF29">
    <property type="entry name" value="HEMOGLOBIN AND HEMOGLOBIN-HAPTOGLOBIN-BINDING PROTEIN 1-RELATED"/>
    <property type="match status" value="1"/>
</dbReference>
<dbReference type="GO" id="GO:0009279">
    <property type="term" value="C:cell outer membrane"/>
    <property type="evidence" value="ECO:0007669"/>
    <property type="project" value="UniProtKB-SubCell"/>
</dbReference>
<dbReference type="InterPro" id="IPR037066">
    <property type="entry name" value="Plug_dom_sf"/>
</dbReference>
<evidence type="ECO:0000313" key="11">
    <source>
        <dbReference type="Proteomes" id="UP000189956"/>
    </source>
</evidence>
<evidence type="ECO:0000256" key="8">
    <source>
        <dbReference type="SAM" id="SignalP"/>
    </source>
</evidence>
<proteinExistence type="predicted"/>
<feature type="signal peptide" evidence="8">
    <location>
        <begin position="1"/>
        <end position="23"/>
    </location>
</feature>
<evidence type="ECO:0000256" key="5">
    <source>
        <dbReference type="ARBA" id="ARBA00022729"/>
    </source>
</evidence>
<dbReference type="InterPro" id="IPR039426">
    <property type="entry name" value="TonB-dep_rcpt-like"/>
</dbReference>
<evidence type="ECO:0000256" key="6">
    <source>
        <dbReference type="ARBA" id="ARBA00023136"/>
    </source>
</evidence>
<accession>A0A1T4LXA0</accession>
<evidence type="ECO:0000313" key="10">
    <source>
        <dbReference type="EMBL" id="SJZ59256.1"/>
    </source>
</evidence>
<gene>
    <name evidence="10" type="ORF">SAMN02745205_01305</name>
</gene>
<sequence>MKNMCLLWAFVLASVLRCGVSIASVQKEVTKPPRLFKGIVLDAETKGALPMAVVEVEELELRLRTGSDGRFQIRLLQPDKKYTLRISYLGYKPFDTEVALGGDKEATFMLHPSSYALEGIQVQGTRSAKQTGHTKISKTALDYLQPTGLQDALLLTPGGLVRNPGLRGVQQIQMRETRTSANSALGTTIVLDDAPISNDSNLQGMGNHNQALSEKSTMNRGIDLREISIDHIESIEVIQGIPSVRYGNLTSGVVVLNTKMGRTPWEVRAQADPYTKLFSLGKGYNLNKQHNLYGGVDYAHSLGNIVNPIAGYRRITALLKHSYSGQGEWRPGTSLSLAYTGTLDQKKFDPEIMTSREVYRNTYDRFTLNGRFSLRPQMVFWEQIEGTLALSYTHDLVHQERYISPQSTLVQPMLKDTGEGEGAYLPPTYFSVFKTDGRPFELFSQVRSTHRFMRERWSGTLMLGAELRVEKNFGLGTVYDPLLPPNPGSPLSSRPIAYKDIPARIPLAFFAEQTLRFYLKNGWKAEARAGLRATQDLALRKADSYLSKRFLVEPRAQLSITAPEVEIAGSSFKSSIFGGYGSHLKMPTSGYLYPERAYIDLVEANYYHDKPENRLLWVRTYVVDRLNPSLRPNREDKFELGVNMNWKGAELSINLFRHLTTAGFENRSQLLYTPYNRYTYDGVVGEDKPTLDLFNKERIHITSAYSTPDNSVKVLKRGVEYVFRFPRIESLKTNITVQGAWYKTLYGNSLPTAYRPSTVFDGKSFPYVGFYRGQNDTDTERLHTLVRTDTHIPYLKMIFSCNLQTIWFTARQDIPYGGIPEYWVDEYGKRHHGSTLDKNDTLQKQLFIPVPDHLFERWAEPLSVSLNLKMTKEIGKRLKVSFYINNLITYDPIYESNLKTTHQAWRTPFFGSEIRLRL</sequence>
<dbReference type="PANTHER" id="PTHR30069">
    <property type="entry name" value="TONB-DEPENDENT OUTER MEMBRANE RECEPTOR"/>
    <property type="match status" value="1"/>
</dbReference>
<evidence type="ECO:0000256" key="1">
    <source>
        <dbReference type="ARBA" id="ARBA00004571"/>
    </source>
</evidence>
<dbReference type="InterPro" id="IPR012910">
    <property type="entry name" value="Plug_dom"/>
</dbReference>
<keyword evidence="2" id="KW-0813">Transport</keyword>
<dbReference type="GO" id="GO:0015344">
    <property type="term" value="F:siderophore uptake transmembrane transporter activity"/>
    <property type="evidence" value="ECO:0007669"/>
    <property type="project" value="TreeGrafter"/>
</dbReference>
<protein>
    <submittedName>
        <fullName evidence="10">Outer membrane receptor proteins, mostly Fe transport</fullName>
    </submittedName>
</protein>
<keyword evidence="5 8" id="KW-0732">Signal</keyword>
<keyword evidence="3" id="KW-1134">Transmembrane beta strand</keyword>
<keyword evidence="7" id="KW-0998">Cell outer membrane</keyword>
<organism evidence="10 11">
    <name type="scientific">Porphyromonas cangingivalis</name>
    <dbReference type="NCBI Taxonomy" id="36874"/>
    <lineage>
        <taxon>Bacteria</taxon>
        <taxon>Pseudomonadati</taxon>
        <taxon>Bacteroidota</taxon>
        <taxon>Bacteroidia</taxon>
        <taxon>Bacteroidales</taxon>
        <taxon>Porphyromonadaceae</taxon>
        <taxon>Porphyromonas</taxon>
    </lineage>
</organism>
<evidence type="ECO:0000259" key="9">
    <source>
        <dbReference type="Pfam" id="PF07715"/>
    </source>
</evidence>
<dbReference type="EMBL" id="FUWL01000009">
    <property type="protein sequence ID" value="SJZ59256.1"/>
    <property type="molecule type" value="Genomic_DNA"/>
</dbReference>
<keyword evidence="4" id="KW-0812">Transmembrane</keyword>
<evidence type="ECO:0000256" key="4">
    <source>
        <dbReference type="ARBA" id="ARBA00022692"/>
    </source>
</evidence>
<dbReference type="InterPro" id="IPR036942">
    <property type="entry name" value="Beta-barrel_TonB_sf"/>
</dbReference>
<dbReference type="Pfam" id="PF13715">
    <property type="entry name" value="CarbopepD_reg_2"/>
    <property type="match status" value="1"/>
</dbReference>
<dbReference type="GO" id="GO:0044718">
    <property type="term" value="P:siderophore transmembrane transport"/>
    <property type="evidence" value="ECO:0007669"/>
    <property type="project" value="TreeGrafter"/>
</dbReference>
<evidence type="ECO:0000256" key="3">
    <source>
        <dbReference type="ARBA" id="ARBA00022452"/>
    </source>
</evidence>
<reference evidence="10 11" key="1">
    <citation type="submission" date="2017-02" db="EMBL/GenBank/DDBJ databases">
        <authorList>
            <person name="Peterson S.W."/>
        </authorList>
    </citation>
    <scope>NUCLEOTIDE SEQUENCE [LARGE SCALE GENOMIC DNA]</scope>
    <source>
        <strain evidence="10 11">ATCC 700135</strain>
    </source>
</reference>